<organism evidence="2 3">
    <name type="scientific">Pontibacter fetidus</name>
    <dbReference type="NCBI Taxonomy" id="2700082"/>
    <lineage>
        <taxon>Bacteria</taxon>
        <taxon>Pseudomonadati</taxon>
        <taxon>Bacteroidota</taxon>
        <taxon>Cytophagia</taxon>
        <taxon>Cytophagales</taxon>
        <taxon>Hymenobacteraceae</taxon>
        <taxon>Pontibacter</taxon>
    </lineage>
</organism>
<feature type="domain" description="BioF2-like acetyltransferase" evidence="1">
    <location>
        <begin position="158"/>
        <end position="267"/>
    </location>
</feature>
<keyword evidence="3" id="KW-1185">Reference proteome</keyword>
<proteinExistence type="predicted"/>
<keyword evidence="2" id="KW-0808">Transferase</keyword>
<evidence type="ECO:0000313" key="2">
    <source>
        <dbReference type="EMBL" id="NDK57283.1"/>
    </source>
</evidence>
<name>A0A6B2H4G6_9BACT</name>
<gene>
    <name evidence="2" type="ORF">GWO68_15275</name>
</gene>
<sequence length="311" mass="35349">MLEIAKYSAKYKDVWDAFVAASKNGTFLLQRNYMDYHADRFEDHSLLFYKKGKLVALLPANVVGKEVQSHGGLTYGGVISGATMKAQLMLEVLDAMILYFKELGFESINYKAIPHIYHQQPAEEDLYALFRNKAVLYRRDLNTVIQLQKRLPYNTLRKRKLKQAAQLGLEIAESQDYEAFLAISRQLLENKYNTAPTHTAAEIKLLASRFPSNIKLYTTIQAGAMLAGILLFETPTVAHCQYIATTTEGQELGALDMLTDYLFSEIYCSKRYFSFGISTQQGGQHLNYSLVQNKESYGGRTVVQDFYLLHL</sequence>
<dbReference type="InterPro" id="IPR016181">
    <property type="entry name" value="Acyl_CoA_acyltransferase"/>
</dbReference>
<evidence type="ECO:0000259" key="1">
    <source>
        <dbReference type="Pfam" id="PF13480"/>
    </source>
</evidence>
<dbReference type="InterPro" id="IPR038740">
    <property type="entry name" value="BioF2-like_GNAT_dom"/>
</dbReference>
<comment type="caution">
    <text evidence="2">The sequence shown here is derived from an EMBL/GenBank/DDBJ whole genome shotgun (WGS) entry which is preliminary data.</text>
</comment>
<reference evidence="2 3" key="1">
    <citation type="submission" date="2020-01" db="EMBL/GenBank/DDBJ databases">
        <authorList>
            <person name="Kim M.K."/>
        </authorList>
    </citation>
    <scope>NUCLEOTIDE SEQUENCE [LARGE SCALE GENOMIC DNA]</scope>
    <source>
        <strain evidence="2 3">BT213</strain>
    </source>
</reference>
<accession>A0A6B2H4G6</accession>
<protein>
    <submittedName>
        <fullName evidence="2">GNAT family N-acetyltransferase</fullName>
    </submittedName>
</protein>
<evidence type="ECO:0000313" key="3">
    <source>
        <dbReference type="Proteomes" id="UP000478546"/>
    </source>
</evidence>
<dbReference type="GO" id="GO:0016740">
    <property type="term" value="F:transferase activity"/>
    <property type="evidence" value="ECO:0007669"/>
    <property type="project" value="UniProtKB-KW"/>
</dbReference>
<dbReference type="Proteomes" id="UP000478546">
    <property type="component" value="Unassembled WGS sequence"/>
</dbReference>
<dbReference type="SUPFAM" id="SSF55729">
    <property type="entry name" value="Acyl-CoA N-acyltransferases (Nat)"/>
    <property type="match status" value="1"/>
</dbReference>
<dbReference type="AlphaFoldDB" id="A0A6B2H4G6"/>
<dbReference type="Gene3D" id="3.40.630.30">
    <property type="match status" value="1"/>
</dbReference>
<dbReference type="EMBL" id="JAAEAA010000023">
    <property type="protein sequence ID" value="NDK57283.1"/>
    <property type="molecule type" value="Genomic_DNA"/>
</dbReference>
<dbReference type="Pfam" id="PF13480">
    <property type="entry name" value="Acetyltransf_6"/>
    <property type="match status" value="1"/>
</dbReference>